<keyword evidence="2" id="KW-0560">Oxidoreductase</keyword>
<organism evidence="4 5">
    <name type="scientific">Aquibacillus halophilus</name>
    <dbReference type="NCBI Taxonomy" id="930132"/>
    <lineage>
        <taxon>Bacteria</taxon>
        <taxon>Bacillati</taxon>
        <taxon>Bacillota</taxon>
        <taxon>Bacilli</taxon>
        <taxon>Bacillales</taxon>
        <taxon>Bacillaceae</taxon>
        <taxon>Aquibacillus</taxon>
    </lineage>
</organism>
<evidence type="ECO:0000256" key="3">
    <source>
        <dbReference type="RuleBase" id="RU000363"/>
    </source>
</evidence>
<evidence type="ECO:0000256" key="2">
    <source>
        <dbReference type="ARBA" id="ARBA00023002"/>
    </source>
</evidence>
<sequence>MIKNNQVVLITGASKGIGRNTAIYLAEKGFTVIATGRNIERLKSLEADLKQKSLAIETIVMDVKQPEQIATTVQSVLNNYSKIDILVNNAGIFTAIGPTWEVNLEDWINDVQTNLFSVFNTIQAVIPIMLKQKYGRVINIVGGGTFNAFRYGNSYGTSKTAIARFTENLSKELENSPIKVFALDPGLNDTDMTRNQRETEIGKQYLSRIEQLFKEKVDVSPYQAPKYIYELVSGNYDEFAGRIVSVHDQLNEIKQKINEDDDFLKLRLNI</sequence>
<dbReference type="CDD" id="cd05233">
    <property type="entry name" value="SDR_c"/>
    <property type="match status" value="1"/>
</dbReference>
<dbReference type="AlphaFoldDB" id="A0A6A8D774"/>
<comment type="similarity">
    <text evidence="1 3">Belongs to the short-chain dehydrogenases/reductases (SDR) family.</text>
</comment>
<keyword evidence="5" id="KW-1185">Reference proteome</keyword>
<comment type="caution">
    <text evidence="4">The sequence shown here is derived from an EMBL/GenBank/DDBJ whole genome shotgun (WGS) entry which is preliminary data.</text>
</comment>
<gene>
    <name evidence="4" type="ORF">GH741_02815</name>
</gene>
<dbReference type="EMBL" id="WJNG01000002">
    <property type="protein sequence ID" value="MRH41603.1"/>
    <property type="molecule type" value="Genomic_DNA"/>
</dbReference>
<dbReference type="SUPFAM" id="SSF51735">
    <property type="entry name" value="NAD(P)-binding Rossmann-fold domains"/>
    <property type="match status" value="1"/>
</dbReference>
<evidence type="ECO:0000313" key="4">
    <source>
        <dbReference type="EMBL" id="MRH41603.1"/>
    </source>
</evidence>
<evidence type="ECO:0000313" key="5">
    <source>
        <dbReference type="Proteomes" id="UP000799092"/>
    </source>
</evidence>
<dbReference type="GO" id="GO:0016491">
    <property type="term" value="F:oxidoreductase activity"/>
    <property type="evidence" value="ECO:0007669"/>
    <property type="project" value="UniProtKB-KW"/>
</dbReference>
<dbReference type="OrthoDB" id="5786478at2"/>
<dbReference type="PANTHER" id="PTHR44196:SF1">
    <property type="entry name" value="DEHYDROGENASE_REDUCTASE SDR FAMILY MEMBER 7B"/>
    <property type="match status" value="1"/>
</dbReference>
<dbReference type="PRINTS" id="PR00080">
    <property type="entry name" value="SDRFAMILY"/>
</dbReference>
<dbReference type="InterPro" id="IPR002347">
    <property type="entry name" value="SDR_fam"/>
</dbReference>
<dbReference type="PRINTS" id="PR00081">
    <property type="entry name" value="GDHRDH"/>
</dbReference>
<dbReference type="Pfam" id="PF00106">
    <property type="entry name" value="adh_short"/>
    <property type="match status" value="1"/>
</dbReference>
<dbReference type="InterPro" id="IPR036291">
    <property type="entry name" value="NAD(P)-bd_dom_sf"/>
</dbReference>
<protein>
    <submittedName>
        <fullName evidence="4">SDR family NAD(P)-dependent oxidoreductase</fullName>
    </submittedName>
</protein>
<dbReference type="RefSeq" id="WP_153735242.1">
    <property type="nucleotide sequence ID" value="NZ_WJNG01000002.1"/>
</dbReference>
<dbReference type="Proteomes" id="UP000799092">
    <property type="component" value="Unassembled WGS sequence"/>
</dbReference>
<reference evidence="4" key="1">
    <citation type="submission" date="2019-11" db="EMBL/GenBank/DDBJ databases">
        <authorList>
            <person name="Li J."/>
        </authorList>
    </citation>
    <scope>NUCLEOTIDE SEQUENCE</scope>
    <source>
        <strain evidence="4">B6B</strain>
    </source>
</reference>
<accession>A0A6A8D774</accession>
<dbReference type="Gene3D" id="3.40.50.720">
    <property type="entry name" value="NAD(P)-binding Rossmann-like Domain"/>
    <property type="match status" value="1"/>
</dbReference>
<dbReference type="GO" id="GO:0016020">
    <property type="term" value="C:membrane"/>
    <property type="evidence" value="ECO:0007669"/>
    <property type="project" value="TreeGrafter"/>
</dbReference>
<proteinExistence type="inferred from homology"/>
<name>A0A6A8D774_9BACI</name>
<evidence type="ECO:0000256" key="1">
    <source>
        <dbReference type="ARBA" id="ARBA00006484"/>
    </source>
</evidence>
<dbReference type="PANTHER" id="PTHR44196">
    <property type="entry name" value="DEHYDROGENASE/REDUCTASE SDR FAMILY MEMBER 7B"/>
    <property type="match status" value="1"/>
</dbReference>